<sequence>MNTNISEIANKYEDYIRDSMAAIELELSSSVPEDEELVRRAAFLARHNYVKISSYSEVLNILHFVVQDATPATAILYINDDLFTCDCRNKKWCRHKLAAMFVLYQYVDSLSGWLENFRSQKLNQLSLFKDERTPENWLKLVENIYKVNLYDQESLSPYLIESIFSDMQSQIARYMPLEREWRSLYQLFTHMALLSHTWKHLLSANESTRSYMANFIEQESQSLKDYIRLTATKSRLFATDPFYDTLQQMTHYFLVKQEGYFEERLYIYTLFWESMFNEKTRRERELEMLRLEKEFASDVSLEGIRAMFFVMLKKYDDLQLSLAQIKAPELLVWLDLAHFAERNEDSEALKMIVRAMLLHLDEFINNWLATRYRSNLVNTFNRLCTKIELTDEEAEMLFAASGMYGMQPFSRYLIEKKRFLEWAALHHRFPSSLAYLELCGVKDVLEYKPEVLLPLYHSLALEEVSQKSRQHYKQAVRVWKKMKAASKKSAKNEFWNQYVDMIRQQYKRLRALQEEIEKGNLKL</sequence>
<gene>
    <name evidence="1" type="ORF">JFL43_12270</name>
</gene>
<dbReference type="EMBL" id="JAEOAH010000017">
    <property type="protein sequence ID" value="MBK3495611.1"/>
    <property type="molecule type" value="Genomic_DNA"/>
</dbReference>
<reference evidence="1 2" key="1">
    <citation type="submission" date="2020-12" db="EMBL/GenBank/DDBJ databases">
        <title>YIM B01967 draft genome.</title>
        <authorList>
            <person name="Yan X."/>
        </authorList>
    </citation>
    <scope>NUCLEOTIDE SEQUENCE [LARGE SCALE GENOMIC DNA]</scope>
    <source>
        <strain evidence="1 2">YIM B01967</strain>
    </source>
</reference>
<evidence type="ECO:0008006" key="3">
    <source>
        <dbReference type="Google" id="ProtNLM"/>
    </source>
</evidence>
<dbReference type="Proteomes" id="UP000618943">
    <property type="component" value="Unassembled WGS sequence"/>
</dbReference>
<organism evidence="1 2">
    <name type="scientific">Viridibacillus soli</name>
    <dbReference type="NCBI Taxonomy" id="2798301"/>
    <lineage>
        <taxon>Bacteria</taxon>
        <taxon>Bacillati</taxon>
        <taxon>Bacillota</taxon>
        <taxon>Bacilli</taxon>
        <taxon>Bacillales</taxon>
        <taxon>Caryophanaceae</taxon>
        <taxon>Viridibacillus</taxon>
    </lineage>
</organism>
<evidence type="ECO:0000313" key="1">
    <source>
        <dbReference type="EMBL" id="MBK3495611.1"/>
    </source>
</evidence>
<comment type="caution">
    <text evidence="1">The sequence shown here is derived from an EMBL/GenBank/DDBJ whole genome shotgun (WGS) entry which is preliminary data.</text>
</comment>
<name>A0ABS1H885_9BACL</name>
<dbReference type="RefSeq" id="WP_200749270.1">
    <property type="nucleotide sequence ID" value="NZ_JAEOAH010000017.1"/>
</dbReference>
<accession>A0ABS1H885</accession>
<keyword evidence="2" id="KW-1185">Reference proteome</keyword>
<proteinExistence type="predicted"/>
<evidence type="ECO:0000313" key="2">
    <source>
        <dbReference type="Proteomes" id="UP000618943"/>
    </source>
</evidence>
<protein>
    <recommendedName>
        <fullName evidence="3">SWIM-type domain-containing protein</fullName>
    </recommendedName>
</protein>